<dbReference type="Gene3D" id="3.40.190.100">
    <property type="entry name" value="Glycine betaine-binding periplasmic protein, domain 2"/>
    <property type="match status" value="1"/>
</dbReference>
<dbReference type="SUPFAM" id="SSF53850">
    <property type="entry name" value="Periplasmic binding protein-like II"/>
    <property type="match status" value="1"/>
</dbReference>
<keyword evidence="4" id="KW-1185">Reference proteome</keyword>
<reference evidence="3 4" key="1">
    <citation type="submission" date="2020-02" db="EMBL/GenBank/DDBJ databases">
        <title>Whole-genome analyses of novel actinobacteria.</title>
        <authorList>
            <person name="Sahin N."/>
            <person name="Tatar D."/>
        </authorList>
    </citation>
    <scope>NUCLEOTIDE SEQUENCE [LARGE SCALE GENOMIC DNA]</scope>
    <source>
        <strain evidence="3 4">SB3404</strain>
    </source>
</reference>
<comment type="caution">
    <text evidence="3">The sequence shown here is derived from an EMBL/GenBank/DDBJ whole genome shotgun (WGS) entry which is preliminary data.</text>
</comment>
<evidence type="ECO:0000313" key="4">
    <source>
        <dbReference type="Proteomes" id="UP000477722"/>
    </source>
</evidence>
<dbReference type="Gene3D" id="3.40.190.10">
    <property type="entry name" value="Periplasmic binding protein-like II"/>
    <property type="match status" value="1"/>
</dbReference>
<gene>
    <name evidence="3" type="ORF">G5C65_13020</name>
</gene>
<dbReference type="InterPro" id="IPR007210">
    <property type="entry name" value="ABC_Gly_betaine_transp_sub-bd"/>
</dbReference>
<evidence type="ECO:0000259" key="2">
    <source>
        <dbReference type="Pfam" id="PF04069"/>
    </source>
</evidence>
<dbReference type="GO" id="GO:0043190">
    <property type="term" value="C:ATP-binding cassette (ABC) transporter complex"/>
    <property type="evidence" value="ECO:0007669"/>
    <property type="project" value="InterPro"/>
</dbReference>
<organism evidence="3 4">
    <name type="scientific">Streptomyces boncukensis</name>
    <dbReference type="NCBI Taxonomy" id="2711219"/>
    <lineage>
        <taxon>Bacteria</taxon>
        <taxon>Bacillati</taxon>
        <taxon>Actinomycetota</taxon>
        <taxon>Actinomycetes</taxon>
        <taxon>Kitasatosporales</taxon>
        <taxon>Streptomycetaceae</taxon>
        <taxon>Streptomyces</taxon>
    </lineage>
</organism>
<name>A0A6G4WXA5_9ACTN</name>
<feature type="signal peptide" evidence="1">
    <location>
        <begin position="1"/>
        <end position="31"/>
    </location>
</feature>
<proteinExistence type="predicted"/>
<dbReference type="Proteomes" id="UP000477722">
    <property type="component" value="Unassembled WGS sequence"/>
</dbReference>
<dbReference type="GO" id="GO:0022857">
    <property type="term" value="F:transmembrane transporter activity"/>
    <property type="evidence" value="ECO:0007669"/>
    <property type="project" value="InterPro"/>
</dbReference>
<keyword evidence="1" id="KW-0732">Signal</keyword>
<accession>A0A6G4WXA5</accession>
<evidence type="ECO:0000313" key="3">
    <source>
        <dbReference type="EMBL" id="NGO69260.1"/>
    </source>
</evidence>
<feature type="chain" id="PRO_5026162913" evidence="1">
    <location>
        <begin position="32"/>
        <end position="318"/>
    </location>
</feature>
<sequence length="318" mass="35555">MSVITPSRAAALGLAVLAPLTLTACSSESEAASGPVVLTEPTWAGGQANVAVARHLLERELGYDVTVRRMEEKDAWHSVGKGKSDAILEDWGHPDLEQRYVAKKDTVVPAGDNGVTGKIGWYVPDYVIDKHPDLTGWNKLNKYAALFRTEKSGTKGQLLEGSRDFLTHDEALVKNLGLNYQPVYAGSESKQIKEIQRRTAKREPFLTYWWRPHWLAEEADLKEVPLPAHYEGCDEDADTVECGYPQAQLQKFLNKDFSENGGNAAKFLKNFQWSESDQNKVARMISKDGLSPKAAARKWIDENPGTWKVWLWGLKKDD</sequence>
<protein>
    <submittedName>
        <fullName evidence="3">Glycine/betaine ABC transporter substrate-binding protein</fullName>
    </submittedName>
</protein>
<feature type="domain" description="ABC-type glycine betaine transport system substrate-binding" evidence="2">
    <location>
        <begin position="35"/>
        <end position="302"/>
    </location>
</feature>
<evidence type="ECO:0000256" key="1">
    <source>
        <dbReference type="SAM" id="SignalP"/>
    </source>
</evidence>
<dbReference type="AlphaFoldDB" id="A0A6G4WXA5"/>
<dbReference type="RefSeq" id="WP_165298953.1">
    <property type="nucleotide sequence ID" value="NZ_JAAKZZ010000105.1"/>
</dbReference>
<dbReference type="EMBL" id="JAAKZZ010000105">
    <property type="protein sequence ID" value="NGO69260.1"/>
    <property type="molecule type" value="Genomic_DNA"/>
</dbReference>
<dbReference type="Pfam" id="PF04069">
    <property type="entry name" value="OpuAC"/>
    <property type="match status" value="1"/>
</dbReference>